<feature type="region of interest" description="Disordered" evidence="1">
    <location>
        <begin position="450"/>
        <end position="528"/>
    </location>
</feature>
<evidence type="ECO:0000313" key="2">
    <source>
        <dbReference type="EnsemblMetazoa" id="GBRI043394-PA"/>
    </source>
</evidence>
<protein>
    <submittedName>
        <fullName evidence="2">Uncharacterized protein</fullName>
    </submittedName>
</protein>
<evidence type="ECO:0000313" key="3">
    <source>
        <dbReference type="Proteomes" id="UP000091820"/>
    </source>
</evidence>
<organism evidence="2 3">
    <name type="scientific">Glossina brevipalpis</name>
    <dbReference type="NCBI Taxonomy" id="37001"/>
    <lineage>
        <taxon>Eukaryota</taxon>
        <taxon>Metazoa</taxon>
        <taxon>Ecdysozoa</taxon>
        <taxon>Arthropoda</taxon>
        <taxon>Hexapoda</taxon>
        <taxon>Insecta</taxon>
        <taxon>Pterygota</taxon>
        <taxon>Neoptera</taxon>
        <taxon>Endopterygota</taxon>
        <taxon>Diptera</taxon>
        <taxon>Brachycera</taxon>
        <taxon>Muscomorpha</taxon>
        <taxon>Hippoboscoidea</taxon>
        <taxon>Glossinidae</taxon>
        <taxon>Glossina</taxon>
    </lineage>
</organism>
<feature type="region of interest" description="Disordered" evidence="1">
    <location>
        <begin position="360"/>
        <end position="398"/>
    </location>
</feature>
<name>A0A1A9X3Y5_9MUSC</name>
<reference evidence="3" key="1">
    <citation type="submission" date="2014-03" db="EMBL/GenBank/DDBJ databases">
        <authorList>
            <person name="Aksoy S."/>
            <person name="Warren W."/>
            <person name="Wilson R.K."/>
        </authorList>
    </citation>
    <scope>NUCLEOTIDE SEQUENCE [LARGE SCALE GENOMIC DNA]</scope>
    <source>
        <strain evidence="3">IAEA</strain>
    </source>
</reference>
<sequence>MPTSVFNVDDLTHLSYMRSKIWANYFDKILQSEEGKEIHLADMEQEFENDKESDSNEDYASVEDKNFSDKEIEHEVLNNITSCGRMKLLFNKSGRFPEVSIQDDGSDIEDKQLLVDLVNQTMPIVSEHNRQMKESGLEQILNTFDSQKIEEKVGNWLKNNSMVKENHNDPHDSTALLSKWGGSVPGKTMDPETDMDSLHSGETARYIRSSRPRGIKSVSSSTMLIKTYCMVESKREKLREKYGCHQEFYESHLKAIKGRRMMKMGNSRSYHLDEPTPRGVQRRKVLRRKRHSNSDNRGQSYSSDSDSDCNKSNRPKRINLYQKCCTPSTLTKHRAQHNNYHCQLPHVRCNQRLVKRIENSFSSTSSNTSSDSKYRKSKRRLNNNSNFYLDPRPSKRESDCNCYNSLKLCAKYKHLTDTSTEEWFIENCSPKTSSKRNKKLSNAKVNYSGISTKKSEGKKEKNSFNAKQKLDGEDRTRMVSSNKSDVKKSKKHSNYESDGNSKRDELSIETRNKSVPKKQQKYEKATPTTSLEEIIPIKNSSANLHKLKRAQKRQKPALRTNSSKNAERSTQELSKIFIKDSKSSTLRNDSLANDFVYSEASTIFADDPAVCNSTAISKSNNIARKRQFTTDHAAEKPMKEVLVDKIPKKKKIPRTSPVSSTSMLLSNENVNSPNISKCCLSHHSSEENECAIVSSTTAFDNESLQKVAAKNKKGILIYAPRGPPNGNFFDVTLEHLSSIIGEAAARNFFKYYVGRRRFNSKSKIYFKPPATEYSDTNSDDDAVGILNKYGVLYESFSHNGNDK</sequence>
<dbReference type="VEuPathDB" id="VectorBase:GBRI043394"/>
<evidence type="ECO:0000256" key="1">
    <source>
        <dbReference type="SAM" id="MobiDB-lite"/>
    </source>
</evidence>
<dbReference type="AlphaFoldDB" id="A0A1A9X3Y5"/>
<feature type="compositionally biased region" description="Basic and acidic residues" evidence="1">
    <location>
        <begin position="453"/>
        <end position="477"/>
    </location>
</feature>
<feature type="region of interest" description="Disordered" evidence="1">
    <location>
        <begin position="267"/>
        <end position="314"/>
    </location>
</feature>
<feature type="compositionally biased region" description="Low complexity" evidence="1">
    <location>
        <begin position="360"/>
        <end position="371"/>
    </location>
</feature>
<reference evidence="2" key="2">
    <citation type="submission" date="2020-05" db="UniProtKB">
        <authorList>
            <consortium name="EnsemblMetazoa"/>
        </authorList>
    </citation>
    <scope>IDENTIFICATION</scope>
    <source>
        <strain evidence="2">IAEA</strain>
    </source>
</reference>
<feature type="region of interest" description="Disordered" evidence="1">
    <location>
        <begin position="547"/>
        <end position="571"/>
    </location>
</feature>
<dbReference type="STRING" id="37001.A0A1A9X3Y5"/>
<feature type="compositionally biased region" description="Basic and acidic residues" evidence="1">
    <location>
        <begin position="493"/>
        <end position="512"/>
    </location>
</feature>
<keyword evidence="3" id="KW-1185">Reference proteome</keyword>
<proteinExistence type="predicted"/>
<dbReference type="EnsemblMetazoa" id="GBRI043394-RA">
    <property type="protein sequence ID" value="GBRI043394-PA"/>
    <property type="gene ID" value="GBRI043394"/>
</dbReference>
<feature type="compositionally biased region" description="Basic residues" evidence="1">
    <location>
        <begin position="280"/>
        <end position="291"/>
    </location>
</feature>
<accession>A0A1A9X3Y5</accession>
<dbReference type="Proteomes" id="UP000091820">
    <property type="component" value="Unassembled WGS sequence"/>
</dbReference>
<feature type="compositionally biased region" description="Basic residues" evidence="1">
    <location>
        <begin position="547"/>
        <end position="556"/>
    </location>
</feature>